<gene>
    <name evidence="2" type="ORF">LCGC14_0782560</name>
    <name evidence="1" type="ORF">LCGC14_1702870</name>
</gene>
<evidence type="ECO:0000313" key="1">
    <source>
        <dbReference type="EMBL" id="KKM14759.1"/>
    </source>
</evidence>
<dbReference type="EMBL" id="LAZR01015072">
    <property type="protein sequence ID" value="KKM14759.1"/>
    <property type="molecule type" value="Genomic_DNA"/>
</dbReference>
<accession>A0A0F9I507</accession>
<comment type="caution">
    <text evidence="1">The sequence shown here is derived from an EMBL/GenBank/DDBJ whole genome shotgun (WGS) entry which is preliminary data.</text>
</comment>
<name>A0A0F9I507_9ZZZZ</name>
<reference evidence="1" key="1">
    <citation type="journal article" date="2015" name="Nature">
        <title>Complex archaea that bridge the gap between prokaryotes and eukaryotes.</title>
        <authorList>
            <person name="Spang A."/>
            <person name="Saw J.H."/>
            <person name="Jorgensen S.L."/>
            <person name="Zaremba-Niedzwiedzka K."/>
            <person name="Martijn J."/>
            <person name="Lind A.E."/>
            <person name="van Eijk R."/>
            <person name="Schleper C."/>
            <person name="Guy L."/>
            <person name="Ettema T.J."/>
        </authorList>
    </citation>
    <scope>NUCLEOTIDE SEQUENCE</scope>
</reference>
<evidence type="ECO:0000313" key="2">
    <source>
        <dbReference type="EMBL" id="KKN35565.1"/>
    </source>
</evidence>
<sequence>MNDKRSGDFYKGHSIELVPGGEWIFTDTKELVRLTHKTRPCGHCNKPRTSAGQDFCLGSLPGVMNASCGYGDVDESYVQFLDGFCVRGHDAIVILGILKKWIGV</sequence>
<protein>
    <submittedName>
        <fullName evidence="1">Uncharacterized protein</fullName>
    </submittedName>
</protein>
<dbReference type="EMBL" id="LAZR01002030">
    <property type="protein sequence ID" value="KKN35565.1"/>
    <property type="molecule type" value="Genomic_DNA"/>
</dbReference>
<dbReference type="AlphaFoldDB" id="A0A0F9I507"/>
<proteinExistence type="predicted"/>
<organism evidence="1">
    <name type="scientific">marine sediment metagenome</name>
    <dbReference type="NCBI Taxonomy" id="412755"/>
    <lineage>
        <taxon>unclassified sequences</taxon>
        <taxon>metagenomes</taxon>
        <taxon>ecological metagenomes</taxon>
    </lineage>
</organism>